<proteinExistence type="predicted"/>
<evidence type="ECO:0000313" key="3">
    <source>
        <dbReference type="Proteomes" id="UP000189981"/>
    </source>
</evidence>
<organism evidence="2 3">
    <name type="scientific">Daejeonella lutea</name>
    <dbReference type="NCBI Taxonomy" id="572036"/>
    <lineage>
        <taxon>Bacteria</taxon>
        <taxon>Pseudomonadati</taxon>
        <taxon>Bacteroidota</taxon>
        <taxon>Sphingobacteriia</taxon>
        <taxon>Sphingobacteriales</taxon>
        <taxon>Sphingobacteriaceae</taxon>
        <taxon>Daejeonella</taxon>
    </lineage>
</organism>
<accession>A0A1T5A5J5</accession>
<evidence type="ECO:0000313" key="2">
    <source>
        <dbReference type="EMBL" id="SKB30208.1"/>
    </source>
</evidence>
<dbReference type="AlphaFoldDB" id="A0A1T5A5J5"/>
<protein>
    <submittedName>
        <fullName evidence="2">Uncharacterized protein</fullName>
    </submittedName>
</protein>
<reference evidence="3" key="1">
    <citation type="submission" date="2017-02" db="EMBL/GenBank/DDBJ databases">
        <authorList>
            <person name="Varghese N."/>
            <person name="Submissions S."/>
        </authorList>
    </citation>
    <scope>NUCLEOTIDE SEQUENCE [LARGE SCALE GENOMIC DNA]</scope>
    <source>
        <strain evidence="3">DSM 22385</strain>
    </source>
</reference>
<keyword evidence="1" id="KW-0732">Signal</keyword>
<feature type="signal peptide" evidence="1">
    <location>
        <begin position="1"/>
        <end position="18"/>
    </location>
</feature>
<dbReference type="RefSeq" id="WP_139377339.1">
    <property type="nucleotide sequence ID" value="NZ_FUYR01000001.1"/>
</dbReference>
<gene>
    <name evidence="2" type="ORF">SAMN05661099_0347</name>
</gene>
<dbReference type="EMBL" id="FUYR01000001">
    <property type="protein sequence ID" value="SKB30208.1"/>
    <property type="molecule type" value="Genomic_DNA"/>
</dbReference>
<feature type="chain" id="PRO_5013363994" evidence="1">
    <location>
        <begin position="19"/>
        <end position="59"/>
    </location>
</feature>
<keyword evidence="3" id="KW-1185">Reference proteome</keyword>
<sequence length="59" mass="6161">MKHLSKLLFLFLGVSLLAASCNNTTTNDTDSDTSNGVIDSMPVDTTASGDTAVVVDSIR</sequence>
<evidence type="ECO:0000256" key="1">
    <source>
        <dbReference type="SAM" id="SignalP"/>
    </source>
</evidence>
<dbReference type="PROSITE" id="PS51257">
    <property type="entry name" value="PROKAR_LIPOPROTEIN"/>
    <property type="match status" value="1"/>
</dbReference>
<name>A0A1T5A5J5_9SPHI</name>
<dbReference type="Proteomes" id="UP000189981">
    <property type="component" value="Unassembled WGS sequence"/>
</dbReference>